<accession>A0A2G2ZDN4</accession>
<evidence type="ECO:0000256" key="4">
    <source>
        <dbReference type="ARBA" id="ARBA00023089"/>
    </source>
</evidence>
<keyword evidence="3 5" id="KW-0221">Differentiation</keyword>
<protein>
    <recommendedName>
        <fullName evidence="5">FRIGIDA-like protein</fullName>
    </recommendedName>
</protein>
<dbReference type="EMBL" id="AYRZ02000006">
    <property type="protein sequence ID" value="PHT80011.1"/>
    <property type="molecule type" value="Genomic_DNA"/>
</dbReference>
<evidence type="ECO:0000313" key="8">
    <source>
        <dbReference type="Proteomes" id="UP000222542"/>
    </source>
</evidence>
<keyword evidence="4 5" id="KW-0287">Flowering</keyword>
<proteinExistence type="inferred from homology"/>
<keyword evidence="8" id="KW-1185">Reference proteome</keyword>
<evidence type="ECO:0000313" key="7">
    <source>
        <dbReference type="EMBL" id="PHT80011.1"/>
    </source>
</evidence>
<dbReference type="GO" id="GO:0009908">
    <property type="term" value="P:flower development"/>
    <property type="evidence" value="ECO:0007669"/>
    <property type="project" value="UniProtKB-KW"/>
</dbReference>
<gene>
    <name evidence="7" type="ORF">T459_18063</name>
</gene>
<dbReference type="PANTHER" id="PTHR31791:SF64">
    <property type="entry name" value="FRIGIDA-LIKE PROTEIN"/>
    <property type="match status" value="1"/>
</dbReference>
<evidence type="ECO:0000256" key="2">
    <source>
        <dbReference type="ARBA" id="ARBA00022473"/>
    </source>
</evidence>
<reference evidence="7 8" key="1">
    <citation type="journal article" date="2014" name="Nat. Genet.">
        <title>Genome sequence of the hot pepper provides insights into the evolution of pungency in Capsicum species.</title>
        <authorList>
            <person name="Kim S."/>
            <person name="Park M."/>
            <person name="Yeom S.I."/>
            <person name="Kim Y.M."/>
            <person name="Lee J.M."/>
            <person name="Lee H.A."/>
            <person name="Seo E."/>
            <person name="Choi J."/>
            <person name="Cheong K."/>
            <person name="Kim K.T."/>
            <person name="Jung K."/>
            <person name="Lee G.W."/>
            <person name="Oh S.K."/>
            <person name="Bae C."/>
            <person name="Kim S.B."/>
            <person name="Lee H.Y."/>
            <person name="Kim S.Y."/>
            <person name="Kim M.S."/>
            <person name="Kang B.C."/>
            <person name="Jo Y.D."/>
            <person name="Yang H.B."/>
            <person name="Jeong H.J."/>
            <person name="Kang W.H."/>
            <person name="Kwon J.K."/>
            <person name="Shin C."/>
            <person name="Lim J.Y."/>
            <person name="Park J.H."/>
            <person name="Huh J.H."/>
            <person name="Kim J.S."/>
            <person name="Kim B.D."/>
            <person name="Cohen O."/>
            <person name="Paran I."/>
            <person name="Suh M.C."/>
            <person name="Lee S.B."/>
            <person name="Kim Y.K."/>
            <person name="Shin Y."/>
            <person name="Noh S.J."/>
            <person name="Park J."/>
            <person name="Seo Y.S."/>
            <person name="Kwon S.Y."/>
            <person name="Kim H.A."/>
            <person name="Park J.M."/>
            <person name="Kim H.J."/>
            <person name="Choi S.B."/>
            <person name="Bosland P.W."/>
            <person name="Reeves G."/>
            <person name="Jo S.H."/>
            <person name="Lee B.W."/>
            <person name="Cho H.T."/>
            <person name="Choi H.S."/>
            <person name="Lee M.S."/>
            <person name="Yu Y."/>
            <person name="Do Choi Y."/>
            <person name="Park B.S."/>
            <person name="van Deynze A."/>
            <person name="Ashrafi H."/>
            <person name="Hill T."/>
            <person name="Kim W.T."/>
            <person name="Pai H.S."/>
            <person name="Ahn H.K."/>
            <person name="Yeam I."/>
            <person name="Giovannoni J.J."/>
            <person name="Rose J.K."/>
            <person name="Sorensen I."/>
            <person name="Lee S.J."/>
            <person name="Kim R.W."/>
            <person name="Choi I.Y."/>
            <person name="Choi B.S."/>
            <person name="Lim J.S."/>
            <person name="Lee Y.H."/>
            <person name="Choi D."/>
        </authorList>
    </citation>
    <scope>NUCLEOTIDE SEQUENCE [LARGE SCALE GENOMIC DNA]</scope>
    <source>
        <strain evidence="8">cv. CM334</strain>
    </source>
</reference>
<dbReference type="GO" id="GO:0030154">
    <property type="term" value="P:cell differentiation"/>
    <property type="evidence" value="ECO:0007669"/>
    <property type="project" value="UniProtKB-KW"/>
</dbReference>
<feature type="region of interest" description="Disordered" evidence="6">
    <location>
        <begin position="75"/>
        <end position="160"/>
    </location>
</feature>
<feature type="compositionally biased region" description="Polar residues" evidence="6">
    <location>
        <begin position="75"/>
        <end position="84"/>
    </location>
</feature>
<comment type="similarity">
    <text evidence="1 5">Belongs to the Frigida family.</text>
</comment>
<dbReference type="Gramene" id="PHT80011">
    <property type="protein sequence ID" value="PHT80011"/>
    <property type="gene ID" value="T459_18063"/>
</dbReference>
<reference evidence="7 8" key="2">
    <citation type="journal article" date="2017" name="Genome Biol.">
        <title>New reference genome sequences of hot pepper reveal the massive evolution of plant disease-resistance genes by retroduplication.</title>
        <authorList>
            <person name="Kim S."/>
            <person name="Park J."/>
            <person name="Yeom S.I."/>
            <person name="Kim Y.M."/>
            <person name="Seo E."/>
            <person name="Kim K.T."/>
            <person name="Kim M.S."/>
            <person name="Lee J.M."/>
            <person name="Cheong K."/>
            <person name="Shin H.S."/>
            <person name="Kim S.B."/>
            <person name="Han K."/>
            <person name="Lee J."/>
            <person name="Park M."/>
            <person name="Lee H.A."/>
            <person name="Lee H.Y."/>
            <person name="Lee Y."/>
            <person name="Oh S."/>
            <person name="Lee J.H."/>
            <person name="Choi E."/>
            <person name="Choi E."/>
            <person name="Lee S.E."/>
            <person name="Jeon J."/>
            <person name="Kim H."/>
            <person name="Choi G."/>
            <person name="Song H."/>
            <person name="Lee J."/>
            <person name="Lee S.C."/>
            <person name="Kwon J.K."/>
            <person name="Lee H.Y."/>
            <person name="Koo N."/>
            <person name="Hong Y."/>
            <person name="Kim R.W."/>
            <person name="Kang W.H."/>
            <person name="Huh J.H."/>
            <person name="Kang B.C."/>
            <person name="Yang T.J."/>
            <person name="Lee Y.H."/>
            <person name="Bennetzen J.L."/>
            <person name="Choi D."/>
        </authorList>
    </citation>
    <scope>NUCLEOTIDE SEQUENCE [LARGE SCALE GENOMIC DNA]</scope>
    <source>
        <strain evidence="8">cv. CM334</strain>
    </source>
</reference>
<dbReference type="PANTHER" id="PTHR31791">
    <property type="entry name" value="FRIGIDA-LIKE PROTEIN 3-RELATED"/>
    <property type="match status" value="1"/>
</dbReference>
<evidence type="ECO:0000256" key="5">
    <source>
        <dbReference type="RuleBase" id="RU364012"/>
    </source>
</evidence>
<name>A0A2G2ZDN4_CAPAN</name>
<sequence>MMNKPADSASATPPLASQLQLELPAHSKESIIAGLCKLSDSLSIFQRCLTELQLHIGSSLASIHSSSMLLLPHTTNANSLSTPTAALPAPEEEVEEEEVEEDEGEEEKEEEEEEDEEVELEDDEEEGDEDEEVELNEEEEGDEDEDEEVEEEKQGEEVRTPLFSELASICKAMSDRDLNKYMKRHFSNKETLLEQLPKALKLSENPKSLVLKCLNKFYLQRTDSFFRGTRVFLQRKVSVLALECLLLMMVESEGVVEIDETVKEDVNQAALAWKERLMSEGGVKMAHKLNAQGAAHRLDARGLLLLFGCFGVPSFGILYADIRYFLTFGAQGIYGALKRSSVFMEYIPKLIEWRVKCNVVDAVDIAYTFGLEDKSDPLRLLTSFIKESEETLSKKIRGFKQTNTVLAAKKDYLVAVRSVYSCLRRHRIDPSKLITGWQFDVKIMSLEKEIVELNEHVGQETLAELIKNIRDQNLALKRKIDETESSGCFSNKEMKSSYPSNPNPWPRHPEKVVNHVDNSIGTLLEGGGTTGHIYGYSLSPSVLHATVAGSIRENVVGSLPGPVGGVVATVGVGAGAGKSVQGGLCAGVHGLTLVDRTPGQTGSHTGLLYGQRRDAVMYDRLASHSYAYRPSSFLEGSGSMGLPNTITVDTYRSPPYLEASTGLPNTIPGDAYKPPSYLEASTGLSNRIPADAYRPPPYMEAVMRLPNTITSDAYKPPTYLKAVTRLPNTISGDAYKPPSYLAASSGSNTILGGAYRPPPYLESSTGLPNTKPADSYHAPPYLEAYMGLPNTMPADAYSPPPYLKASTGLRNTTSGDAYRPPPYLEGSTGLSITKPMDVAGGNFYI</sequence>
<evidence type="ECO:0000256" key="3">
    <source>
        <dbReference type="ARBA" id="ARBA00022782"/>
    </source>
</evidence>
<comment type="caution">
    <text evidence="7">The sequence shown here is derived from an EMBL/GenBank/DDBJ whole genome shotgun (WGS) entry which is preliminary data.</text>
</comment>
<feature type="compositionally biased region" description="Acidic residues" evidence="6">
    <location>
        <begin position="90"/>
        <end position="154"/>
    </location>
</feature>
<evidence type="ECO:0000256" key="6">
    <source>
        <dbReference type="SAM" id="MobiDB-lite"/>
    </source>
</evidence>
<dbReference type="Pfam" id="PF07899">
    <property type="entry name" value="Frigida"/>
    <property type="match status" value="1"/>
</dbReference>
<organism evidence="7 8">
    <name type="scientific">Capsicum annuum</name>
    <name type="common">Capsicum pepper</name>
    <dbReference type="NCBI Taxonomy" id="4072"/>
    <lineage>
        <taxon>Eukaryota</taxon>
        <taxon>Viridiplantae</taxon>
        <taxon>Streptophyta</taxon>
        <taxon>Embryophyta</taxon>
        <taxon>Tracheophyta</taxon>
        <taxon>Spermatophyta</taxon>
        <taxon>Magnoliopsida</taxon>
        <taxon>eudicotyledons</taxon>
        <taxon>Gunneridae</taxon>
        <taxon>Pentapetalae</taxon>
        <taxon>asterids</taxon>
        <taxon>lamiids</taxon>
        <taxon>Solanales</taxon>
        <taxon>Solanaceae</taxon>
        <taxon>Solanoideae</taxon>
        <taxon>Capsiceae</taxon>
        <taxon>Capsicum</taxon>
    </lineage>
</organism>
<dbReference type="AlphaFoldDB" id="A0A2G2ZDN4"/>
<dbReference type="STRING" id="4072.A0A2G2ZDN4"/>
<keyword evidence="2 5" id="KW-0217">Developmental protein</keyword>
<dbReference type="InterPro" id="IPR012474">
    <property type="entry name" value="Frigida"/>
</dbReference>
<dbReference type="Proteomes" id="UP000222542">
    <property type="component" value="Unassembled WGS sequence"/>
</dbReference>
<evidence type="ECO:0000256" key="1">
    <source>
        <dbReference type="ARBA" id="ARBA00008956"/>
    </source>
</evidence>